<dbReference type="GO" id="GO:0000156">
    <property type="term" value="F:phosphorelay response regulator activity"/>
    <property type="evidence" value="ECO:0007669"/>
    <property type="project" value="TreeGrafter"/>
</dbReference>
<dbReference type="InterPro" id="IPR036388">
    <property type="entry name" value="WH-like_DNA-bd_sf"/>
</dbReference>
<evidence type="ECO:0000259" key="10">
    <source>
        <dbReference type="PROSITE" id="PS50110"/>
    </source>
</evidence>
<dbReference type="InterPro" id="IPR011006">
    <property type="entry name" value="CheY-like_superfamily"/>
</dbReference>
<dbReference type="RefSeq" id="WP_259259908.1">
    <property type="nucleotide sequence ID" value="NZ_JANUEK010000002.1"/>
</dbReference>
<evidence type="ECO:0000256" key="9">
    <source>
        <dbReference type="PROSITE-ProRule" id="PRU01091"/>
    </source>
</evidence>
<comment type="caution">
    <text evidence="12">The sequence shown here is derived from an EMBL/GenBank/DDBJ whole genome shotgun (WGS) entry which is preliminary data.</text>
</comment>
<dbReference type="AlphaFoldDB" id="A0AAW5PFD2"/>
<feature type="domain" description="OmpR/PhoB-type" evidence="11">
    <location>
        <begin position="124"/>
        <end position="218"/>
    </location>
</feature>
<dbReference type="CDD" id="cd00383">
    <property type="entry name" value="trans_reg_C"/>
    <property type="match status" value="1"/>
</dbReference>
<dbReference type="PROSITE" id="PS51755">
    <property type="entry name" value="OMPR_PHOB"/>
    <property type="match status" value="1"/>
</dbReference>
<gene>
    <name evidence="12" type="ORF">M2412_001100</name>
</gene>
<keyword evidence="4" id="KW-0902">Two-component regulatory system</keyword>
<dbReference type="Proteomes" id="UP001320691">
    <property type="component" value="Unassembled WGS sequence"/>
</dbReference>
<dbReference type="SMART" id="SM00448">
    <property type="entry name" value="REC"/>
    <property type="match status" value="1"/>
</dbReference>
<dbReference type="InterPro" id="IPR001867">
    <property type="entry name" value="OmpR/PhoB-type_DNA-bd"/>
</dbReference>
<evidence type="ECO:0000256" key="3">
    <source>
        <dbReference type="ARBA" id="ARBA00022553"/>
    </source>
</evidence>
<dbReference type="GO" id="GO:0005829">
    <property type="term" value="C:cytosol"/>
    <property type="evidence" value="ECO:0007669"/>
    <property type="project" value="TreeGrafter"/>
</dbReference>
<keyword evidence="6 9" id="KW-0238">DNA-binding</keyword>
<dbReference type="GO" id="GO:0006355">
    <property type="term" value="P:regulation of DNA-templated transcription"/>
    <property type="evidence" value="ECO:0007669"/>
    <property type="project" value="InterPro"/>
</dbReference>
<reference evidence="12" key="1">
    <citation type="submission" date="2022-08" db="EMBL/GenBank/DDBJ databases">
        <title>Genomic analyses of the natural microbiome of Caenorhabditis elegans.</title>
        <authorList>
            <person name="Samuel B."/>
        </authorList>
    </citation>
    <scope>NUCLEOTIDE SEQUENCE</scope>
    <source>
        <strain evidence="12">BIGb0277</strain>
    </source>
</reference>
<comment type="subcellular location">
    <subcellularLocation>
        <location evidence="1">Cytoplasm</location>
    </subcellularLocation>
</comment>
<name>A0AAW5PFD2_9GAMM</name>
<dbReference type="InterPro" id="IPR001789">
    <property type="entry name" value="Sig_transdc_resp-reg_receiver"/>
</dbReference>
<evidence type="ECO:0000256" key="8">
    <source>
        <dbReference type="PROSITE-ProRule" id="PRU00169"/>
    </source>
</evidence>
<dbReference type="Gene3D" id="1.10.10.10">
    <property type="entry name" value="Winged helix-like DNA-binding domain superfamily/Winged helix DNA-binding domain"/>
    <property type="match status" value="1"/>
</dbReference>
<evidence type="ECO:0000256" key="6">
    <source>
        <dbReference type="ARBA" id="ARBA00023125"/>
    </source>
</evidence>
<organism evidence="12 13">
    <name type="scientific">Stenotrophomonas rhizophila</name>
    <dbReference type="NCBI Taxonomy" id="216778"/>
    <lineage>
        <taxon>Bacteria</taxon>
        <taxon>Pseudomonadati</taxon>
        <taxon>Pseudomonadota</taxon>
        <taxon>Gammaproteobacteria</taxon>
        <taxon>Lysobacterales</taxon>
        <taxon>Lysobacteraceae</taxon>
        <taxon>Stenotrophomonas</taxon>
    </lineage>
</organism>
<keyword evidence="2" id="KW-0963">Cytoplasm</keyword>
<dbReference type="Gene3D" id="6.10.250.690">
    <property type="match status" value="1"/>
</dbReference>
<dbReference type="EMBL" id="JANUEK010000002">
    <property type="protein sequence ID" value="MCS4279133.1"/>
    <property type="molecule type" value="Genomic_DNA"/>
</dbReference>
<dbReference type="SMART" id="SM00862">
    <property type="entry name" value="Trans_reg_C"/>
    <property type="match status" value="1"/>
</dbReference>
<feature type="domain" description="Response regulatory" evidence="10">
    <location>
        <begin position="2"/>
        <end position="116"/>
    </location>
</feature>
<evidence type="ECO:0000313" key="13">
    <source>
        <dbReference type="Proteomes" id="UP001320691"/>
    </source>
</evidence>
<evidence type="ECO:0000256" key="2">
    <source>
        <dbReference type="ARBA" id="ARBA00022490"/>
    </source>
</evidence>
<feature type="modified residue" description="4-aspartylphosphate" evidence="8">
    <location>
        <position position="51"/>
    </location>
</feature>
<evidence type="ECO:0000256" key="1">
    <source>
        <dbReference type="ARBA" id="ARBA00004496"/>
    </source>
</evidence>
<feature type="DNA-binding region" description="OmpR/PhoB-type" evidence="9">
    <location>
        <begin position="124"/>
        <end position="218"/>
    </location>
</feature>
<dbReference type="PROSITE" id="PS50110">
    <property type="entry name" value="RESPONSE_REGULATORY"/>
    <property type="match status" value="1"/>
</dbReference>
<dbReference type="Pfam" id="PF00486">
    <property type="entry name" value="Trans_reg_C"/>
    <property type="match status" value="1"/>
</dbReference>
<dbReference type="SUPFAM" id="SSF52172">
    <property type="entry name" value="CheY-like"/>
    <property type="match status" value="1"/>
</dbReference>
<keyword evidence="3 8" id="KW-0597">Phosphoprotein</keyword>
<dbReference type="Gene3D" id="3.40.50.2300">
    <property type="match status" value="1"/>
</dbReference>
<keyword evidence="5" id="KW-0805">Transcription regulation</keyword>
<dbReference type="GO" id="GO:0032993">
    <property type="term" value="C:protein-DNA complex"/>
    <property type="evidence" value="ECO:0007669"/>
    <property type="project" value="TreeGrafter"/>
</dbReference>
<evidence type="ECO:0000259" key="11">
    <source>
        <dbReference type="PROSITE" id="PS51755"/>
    </source>
</evidence>
<dbReference type="InterPro" id="IPR039420">
    <property type="entry name" value="WalR-like"/>
</dbReference>
<sequence length="221" mass="23646">MRLLLVEDDPMLSAATQAGLSRQGWEVACAGSAPAARAALIDHAFAAVLLDLGLPGPSGLTVIQFLRERYDDTPVIVLTARGQLSDRIRGLDAGADDYLVKPFQLDELIARVRAVARRSQGRVVPKLTHGEVSLDPVARVVTRGTQVIGLTPHEYALLVALLQRCGRVVGRDYLESVVYGVDADGSRSAITVLVHQLRRKLGDTLITTVHGHGYSIGGPTA</sequence>
<proteinExistence type="predicted"/>
<accession>A0AAW5PFD2</accession>
<evidence type="ECO:0000256" key="7">
    <source>
        <dbReference type="ARBA" id="ARBA00023163"/>
    </source>
</evidence>
<evidence type="ECO:0000313" key="12">
    <source>
        <dbReference type="EMBL" id="MCS4279133.1"/>
    </source>
</evidence>
<dbReference type="PANTHER" id="PTHR48111:SF35">
    <property type="entry name" value="TRANSCRIPTIONAL REGULATORY PROTEIN QSEB"/>
    <property type="match status" value="1"/>
</dbReference>
<evidence type="ECO:0000256" key="4">
    <source>
        <dbReference type="ARBA" id="ARBA00023012"/>
    </source>
</evidence>
<keyword evidence="7" id="KW-0804">Transcription</keyword>
<dbReference type="Pfam" id="PF00072">
    <property type="entry name" value="Response_reg"/>
    <property type="match status" value="1"/>
</dbReference>
<dbReference type="GO" id="GO:0000976">
    <property type="term" value="F:transcription cis-regulatory region binding"/>
    <property type="evidence" value="ECO:0007669"/>
    <property type="project" value="TreeGrafter"/>
</dbReference>
<protein>
    <submittedName>
        <fullName evidence="12">Two-component system OmpR family response regulator</fullName>
    </submittedName>
</protein>
<dbReference type="PANTHER" id="PTHR48111">
    <property type="entry name" value="REGULATOR OF RPOS"/>
    <property type="match status" value="1"/>
</dbReference>
<evidence type="ECO:0000256" key="5">
    <source>
        <dbReference type="ARBA" id="ARBA00023015"/>
    </source>
</evidence>